<protein>
    <submittedName>
        <fullName evidence="1">Farnesyl-diphosphate farnesyltransferase</fullName>
    </submittedName>
</protein>
<evidence type="ECO:0000313" key="1">
    <source>
        <dbReference type="EMBL" id="BCX49719.1"/>
    </source>
</evidence>
<dbReference type="Proteomes" id="UP001374893">
    <property type="component" value="Chromosome"/>
</dbReference>
<evidence type="ECO:0000313" key="2">
    <source>
        <dbReference type="Proteomes" id="UP001374893"/>
    </source>
</evidence>
<dbReference type="SFLD" id="SFLDG01018">
    <property type="entry name" value="Squalene/Phytoene_Synthase_Lik"/>
    <property type="match status" value="1"/>
</dbReference>
<dbReference type="RefSeq" id="WP_338686434.1">
    <property type="nucleotide sequence ID" value="NZ_AP024702.1"/>
</dbReference>
<dbReference type="InterPro" id="IPR002060">
    <property type="entry name" value="Squ/phyt_synthse"/>
</dbReference>
<keyword evidence="2" id="KW-1185">Reference proteome</keyword>
<accession>A0ABN6HB18</accession>
<dbReference type="Gene3D" id="1.10.600.10">
    <property type="entry name" value="Farnesyl Diphosphate Synthase"/>
    <property type="match status" value="1"/>
</dbReference>
<dbReference type="InterPro" id="IPR008949">
    <property type="entry name" value="Isoprenoid_synthase_dom_sf"/>
</dbReference>
<gene>
    <name evidence="1" type="ORF">HAHE_36270</name>
</gene>
<dbReference type="EMBL" id="AP024702">
    <property type="protein sequence ID" value="BCX49719.1"/>
    <property type="molecule type" value="Genomic_DNA"/>
</dbReference>
<name>A0ABN6HB18_9BACT</name>
<dbReference type="SFLD" id="SFLDS00005">
    <property type="entry name" value="Isoprenoid_Synthase_Type_I"/>
    <property type="match status" value="1"/>
</dbReference>
<dbReference type="Pfam" id="PF00494">
    <property type="entry name" value="SQS_PSY"/>
    <property type="match status" value="1"/>
</dbReference>
<dbReference type="SUPFAM" id="SSF48576">
    <property type="entry name" value="Terpenoid synthases"/>
    <property type="match status" value="1"/>
</dbReference>
<reference evidence="1 2" key="1">
    <citation type="submission" date="2021-06" db="EMBL/GenBank/DDBJ databases">
        <title>Complete genome of Haloferula helveola possessing various polysaccharide degrading enzymes.</title>
        <authorList>
            <person name="Takami H."/>
            <person name="Huang C."/>
            <person name="Hamasaki K."/>
        </authorList>
    </citation>
    <scope>NUCLEOTIDE SEQUENCE [LARGE SCALE GENOMIC DNA]</scope>
    <source>
        <strain evidence="1 2">CN-1</strain>
    </source>
</reference>
<organism evidence="1 2">
    <name type="scientific">Haloferula helveola</name>
    <dbReference type="NCBI Taxonomy" id="490095"/>
    <lineage>
        <taxon>Bacteria</taxon>
        <taxon>Pseudomonadati</taxon>
        <taxon>Verrucomicrobiota</taxon>
        <taxon>Verrucomicrobiia</taxon>
        <taxon>Verrucomicrobiales</taxon>
        <taxon>Verrucomicrobiaceae</taxon>
        <taxon>Haloferula</taxon>
    </lineage>
</organism>
<dbReference type="PANTHER" id="PTHR31480">
    <property type="entry name" value="BIFUNCTIONAL LYCOPENE CYCLASE/PHYTOENE SYNTHASE"/>
    <property type="match status" value="1"/>
</dbReference>
<sequence>MSKGGDVGVLRDVSRSFYLSLRVLPAPMRAPVSVAYLLARSSDTLADTAEAAAEARLAWLDGFVAEVKGEGSDWRSGIRGFVETQTHPGEKALMSRLDDVFAAYASLAPAERHLVRGVFEIITSGQRLDVERFEVGSGRLTKEAELEDYCHRVAGCVGVFWTRIGFETLGNRFSKSAPEELGEIGERFGRGLQLVNILRDLPKDLRNGRCYLPVEDPTDRTTVLAEAARWRAVARERMRDGLDYARSMAGRRLTMSVALPALIGVRTLDLLDAADWETLERGVKVSRAEIRRCLWRAAWI</sequence>
<proteinExistence type="predicted"/>